<feature type="transmembrane region" description="Helical" evidence="7">
    <location>
        <begin position="263"/>
        <end position="281"/>
    </location>
</feature>
<feature type="region of interest" description="Disordered" evidence="6">
    <location>
        <begin position="297"/>
        <end position="317"/>
    </location>
</feature>
<comment type="caution">
    <text evidence="8">The sequence shown here is derived from an EMBL/GenBank/DDBJ whole genome shotgun (WGS) entry which is preliminary data.</text>
</comment>
<evidence type="ECO:0000256" key="2">
    <source>
        <dbReference type="ARBA" id="ARBA00022475"/>
    </source>
</evidence>
<dbReference type="CDD" id="cd06574">
    <property type="entry name" value="TM_PBP1_branched-chain-AA_like"/>
    <property type="match status" value="1"/>
</dbReference>
<proteinExistence type="predicted"/>
<comment type="subcellular location">
    <subcellularLocation>
        <location evidence="1">Cell membrane</location>
        <topology evidence="1">Multi-pass membrane protein</topology>
    </subcellularLocation>
</comment>
<accession>U2QG67</accession>
<dbReference type="GO" id="GO:0022857">
    <property type="term" value="F:transmembrane transporter activity"/>
    <property type="evidence" value="ECO:0007669"/>
    <property type="project" value="InterPro"/>
</dbReference>
<feature type="transmembrane region" description="Helical" evidence="7">
    <location>
        <begin position="122"/>
        <end position="148"/>
    </location>
</feature>
<evidence type="ECO:0000256" key="1">
    <source>
        <dbReference type="ARBA" id="ARBA00004651"/>
    </source>
</evidence>
<evidence type="ECO:0000313" key="9">
    <source>
        <dbReference type="Proteomes" id="UP000017052"/>
    </source>
</evidence>
<keyword evidence="2" id="KW-1003">Cell membrane</keyword>
<evidence type="ECO:0000256" key="6">
    <source>
        <dbReference type="SAM" id="MobiDB-lite"/>
    </source>
</evidence>
<reference evidence="8" key="1">
    <citation type="submission" date="2013-08" db="EMBL/GenBank/DDBJ databases">
        <authorList>
            <person name="Durkin A.S."/>
            <person name="Haft D.R."/>
            <person name="McCorrison J."/>
            <person name="Torralba M."/>
            <person name="Gillis M."/>
            <person name="Haft D.H."/>
            <person name="Methe B."/>
            <person name="Sutton G."/>
            <person name="Nelson K.E."/>
        </authorList>
    </citation>
    <scope>NUCLEOTIDE SEQUENCE [LARGE SCALE GENOMIC DNA]</scope>
    <source>
        <strain evidence="8">F0233</strain>
    </source>
</reference>
<feature type="transmembrane region" description="Helical" evidence="7">
    <location>
        <begin position="178"/>
        <end position="198"/>
    </location>
</feature>
<sequence>MLGAIELGLLYGLMALGVYLTFRILDFADLTVDGSFTTGAGACALIITHGGSPLLGTLAGFGGGLAAGAVTGLLNTKGRIHPLLAGILTQIALYSINLRIMGRANLPLLRATTLFTPLTNGRLMGTGVSIVVLAAVLAVFVLLMDWFLSTNLGFAMRATGDNESMARANGINTDTMKIVGLALSNGLVSASGALIAQYQGYADISMGIGLIVAGLASVIIGTAIFDSSRIAVATAAVCFGSIAYRVIIQLALMVGLQPNDMKLVSAVIVVLALLIPRWGVFANTRARRRARGLPAEPDVTAPIEDRDPLSGLVKPGA</sequence>
<evidence type="ECO:0000256" key="7">
    <source>
        <dbReference type="SAM" id="Phobius"/>
    </source>
</evidence>
<dbReference type="Proteomes" id="UP000017052">
    <property type="component" value="Unassembled WGS sequence"/>
</dbReference>
<feature type="transmembrane region" description="Helical" evidence="7">
    <location>
        <begin position="83"/>
        <end position="102"/>
    </location>
</feature>
<feature type="transmembrane region" description="Helical" evidence="7">
    <location>
        <begin position="54"/>
        <end position="76"/>
    </location>
</feature>
<name>U2QG67_9ACTN</name>
<dbReference type="AlphaFoldDB" id="U2QG67"/>
<evidence type="ECO:0000256" key="5">
    <source>
        <dbReference type="ARBA" id="ARBA00023136"/>
    </source>
</evidence>
<dbReference type="GO" id="GO:0005886">
    <property type="term" value="C:plasma membrane"/>
    <property type="evidence" value="ECO:0007669"/>
    <property type="project" value="UniProtKB-SubCell"/>
</dbReference>
<dbReference type="PANTHER" id="PTHR32196:SF69">
    <property type="entry name" value="BRANCHED-CHAIN AMINO ACID TRANSPORT SYSTEM, PERMEASE PROTEIN"/>
    <property type="match status" value="1"/>
</dbReference>
<keyword evidence="9" id="KW-1185">Reference proteome</keyword>
<feature type="transmembrane region" description="Helical" evidence="7">
    <location>
        <begin position="204"/>
        <end position="225"/>
    </location>
</feature>
<organism evidence="8 9">
    <name type="scientific">Propionibacterium acidifaciens F0233</name>
    <dbReference type="NCBI Taxonomy" id="553198"/>
    <lineage>
        <taxon>Bacteria</taxon>
        <taxon>Bacillati</taxon>
        <taxon>Actinomycetota</taxon>
        <taxon>Actinomycetes</taxon>
        <taxon>Propionibacteriales</taxon>
        <taxon>Propionibacteriaceae</taxon>
        <taxon>Propionibacterium</taxon>
    </lineage>
</organism>
<dbReference type="InterPro" id="IPR001851">
    <property type="entry name" value="ABC_transp_permease"/>
</dbReference>
<evidence type="ECO:0000256" key="3">
    <source>
        <dbReference type="ARBA" id="ARBA00022692"/>
    </source>
</evidence>
<keyword evidence="4 7" id="KW-1133">Transmembrane helix</keyword>
<dbReference type="GeneID" id="95360959"/>
<feature type="transmembrane region" description="Helical" evidence="7">
    <location>
        <begin position="7"/>
        <end position="25"/>
    </location>
</feature>
<dbReference type="Pfam" id="PF02653">
    <property type="entry name" value="BPD_transp_2"/>
    <property type="match status" value="1"/>
</dbReference>
<evidence type="ECO:0000256" key="4">
    <source>
        <dbReference type="ARBA" id="ARBA00022989"/>
    </source>
</evidence>
<dbReference type="PANTHER" id="PTHR32196">
    <property type="entry name" value="ABC TRANSPORTER PERMEASE PROTEIN YPHD-RELATED-RELATED"/>
    <property type="match status" value="1"/>
</dbReference>
<protein>
    <submittedName>
        <fullName evidence="8">Branched-chain amino acid ABC transporter, permease protein</fullName>
    </submittedName>
</protein>
<dbReference type="OrthoDB" id="9778389at2"/>
<dbReference type="EMBL" id="ACVN02000192">
    <property type="protein sequence ID" value="ERK55189.1"/>
    <property type="molecule type" value="Genomic_DNA"/>
</dbReference>
<feature type="transmembrane region" description="Helical" evidence="7">
    <location>
        <begin position="232"/>
        <end position="257"/>
    </location>
</feature>
<evidence type="ECO:0000313" key="8">
    <source>
        <dbReference type="EMBL" id="ERK55189.1"/>
    </source>
</evidence>
<keyword evidence="5 7" id="KW-0472">Membrane</keyword>
<gene>
    <name evidence="8" type="ORF">HMPREF0682_2725</name>
</gene>
<keyword evidence="3 7" id="KW-0812">Transmembrane</keyword>
<dbReference type="RefSeq" id="WP_021797678.1">
    <property type="nucleotide sequence ID" value="NZ_ACVN02000192.1"/>
</dbReference>